<dbReference type="InterPro" id="IPR014136">
    <property type="entry name" value="TraA_Ti"/>
</dbReference>
<gene>
    <name evidence="7" type="primary">traA</name>
    <name evidence="7" type="ORF">FM996_11755</name>
</gene>
<evidence type="ECO:0000256" key="2">
    <source>
        <dbReference type="ARBA" id="ARBA00022741"/>
    </source>
</evidence>
<keyword evidence="4" id="KW-0184">Conjugation</keyword>
<evidence type="ECO:0000256" key="4">
    <source>
        <dbReference type="ARBA" id="ARBA00022971"/>
    </source>
</evidence>
<dbReference type="NCBIfam" id="TIGR02768">
    <property type="entry name" value="TraA_Ti"/>
    <property type="match status" value="1"/>
</dbReference>
<dbReference type="CDD" id="cd17933">
    <property type="entry name" value="DEXSc_RecD-like"/>
    <property type="match status" value="1"/>
</dbReference>
<comment type="caution">
    <text evidence="7">The sequence shown here is derived from an EMBL/GenBank/DDBJ whole genome shotgun (WGS) entry which is preliminary data.</text>
</comment>
<evidence type="ECO:0000313" key="8">
    <source>
        <dbReference type="Proteomes" id="UP000316781"/>
    </source>
</evidence>
<feature type="non-terminal residue" evidence="7">
    <location>
        <position position="1"/>
    </location>
</feature>
<dbReference type="InterPro" id="IPR005053">
    <property type="entry name" value="MobA_MobL"/>
</dbReference>
<protein>
    <submittedName>
        <fullName evidence="7">Ti-type conjugative transfer relaxase TraA</fullName>
    </submittedName>
</protein>
<keyword evidence="2" id="KW-0547">Nucleotide-binding</keyword>
<dbReference type="Pfam" id="PF03389">
    <property type="entry name" value="MobA_MobL"/>
    <property type="match status" value="1"/>
</dbReference>
<evidence type="ECO:0000313" key="7">
    <source>
        <dbReference type="EMBL" id="TRL32744.1"/>
    </source>
</evidence>
<evidence type="ECO:0000259" key="6">
    <source>
        <dbReference type="Pfam" id="PF03389"/>
    </source>
</evidence>
<accession>A0A549SSX1</accession>
<dbReference type="SUPFAM" id="SSF52540">
    <property type="entry name" value="P-loop containing nucleoside triphosphate hydrolases"/>
    <property type="match status" value="2"/>
</dbReference>
<dbReference type="Gene3D" id="3.30.930.30">
    <property type="match status" value="1"/>
</dbReference>
<feature type="domain" description="MobA/MobL protein" evidence="6">
    <location>
        <begin position="1"/>
        <end position="95"/>
    </location>
</feature>
<keyword evidence="3" id="KW-0067">ATP-binding</keyword>
<evidence type="ECO:0000256" key="1">
    <source>
        <dbReference type="ARBA" id="ARBA00010873"/>
    </source>
</evidence>
<feature type="compositionally biased region" description="Basic and acidic residues" evidence="5">
    <location>
        <begin position="651"/>
        <end position="677"/>
    </location>
</feature>
<dbReference type="PANTHER" id="PTHR43788:SF6">
    <property type="entry name" value="DNA HELICASE B"/>
    <property type="match status" value="1"/>
</dbReference>
<dbReference type="Pfam" id="PF13604">
    <property type="entry name" value="AAA_30"/>
    <property type="match status" value="1"/>
</dbReference>
<dbReference type="GO" id="GO:0003678">
    <property type="term" value="F:DNA helicase activity"/>
    <property type="evidence" value="ECO:0007669"/>
    <property type="project" value="UniProtKB-ARBA"/>
</dbReference>
<organism evidence="7 8">
    <name type="scientific">Methylosinus sporium</name>
    <dbReference type="NCBI Taxonomy" id="428"/>
    <lineage>
        <taxon>Bacteria</taxon>
        <taxon>Pseudomonadati</taxon>
        <taxon>Pseudomonadota</taxon>
        <taxon>Alphaproteobacteria</taxon>
        <taxon>Hyphomicrobiales</taxon>
        <taxon>Methylocystaceae</taxon>
        <taxon>Methylosinus</taxon>
    </lineage>
</organism>
<dbReference type="Proteomes" id="UP000316781">
    <property type="component" value="Unassembled WGS sequence"/>
</dbReference>
<feature type="region of interest" description="Disordered" evidence="5">
    <location>
        <begin position="640"/>
        <end position="690"/>
    </location>
</feature>
<dbReference type="PANTHER" id="PTHR43788">
    <property type="entry name" value="DNA2/NAM7 HELICASE FAMILY MEMBER"/>
    <property type="match status" value="1"/>
</dbReference>
<feature type="region of interest" description="Disordered" evidence="5">
    <location>
        <begin position="713"/>
        <end position="769"/>
    </location>
</feature>
<dbReference type="GO" id="GO:0005524">
    <property type="term" value="F:ATP binding"/>
    <property type="evidence" value="ECO:0007669"/>
    <property type="project" value="UniProtKB-KW"/>
</dbReference>
<reference evidence="7 8" key="1">
    <citation type="submission" date="2019-07" db="EMBL/GenBank/DDBJ databases">
        <title>Ln-dependent methylotrophs.</title>
        <authorList>
            <person name="Tani A."/>
        </authorList>
    </citation>
    <scope>NUCLEOTIDE SEQUENCE [LARGE SCALE GENOMIC DNA]</scope>
    <source>
        <strain evidence="7 8">SM89A</strain>
    </source>
</reference>
<feature type="compositionally biased region" description="Basic and acidic residues" evidence="5">
    <location>
        <begin position="726"/>
        <end position="758"/>
    </location>
</feature>
<dbReference type="InterPro" id="IPR050534">
    <property type="entry name" value="Coronavir_polyprotein_1ab"/>
</dbReference>
<evidence type="ECO:0000256" key="5">
    <source>
        <dbReference type="SAM" id="MobiDB-lite"/>
    </source>
</evidence>
<name>A0A549SSX1_METSR</name>
<dbReference type="InterPro" id="IPR027417">
    <property type="entry name" value="P-loop_NTPase"/>
</dbReference>
<dbReference type="RefSeq" id="WP_142863173.1">
    <property type="nucleotide sequence ID" value="NZ_VJMF01000045.1"/>
</dbReference>
<comment type="similarity">
    <text evidence="1">Belongs to the MobA/MobL family.</text>
</comment>
<dbReference type="Gene3D" id="3.40.50.300">
    <property type="entry name" value="P-loop containing nucleotide triphosphate hydrolases"/>
    <property type="match status" value="2"/>
</dbReference>
<proteinExistence type="inferred from homology"/>
<sequence length="769" mass="83800">RNHHAHLMMTTRAVTADGLSDKTAIERENKWLLARDLPSSQAQLRDIRQRWEQMANEHLARAGLEIRIDHRSHMERGLEIEPSDHLGVHATQMERSGQVVARARIDGETARRNAELIREKPEQVLSVITGEKSVFDRRDVARALHRAIDGAEAFQAAFASVMASPALVELQGERRGADGRIVEAARYSTREMVEVECGMVLSAARLSEAREHGVAERHVEASLAARPFLSAEQHEAVRCLTGGEGISVVVGLAGAGKSTMLSAARDAWERAGYSVHGAALSGKAAEGLEQSSGIASRTLASWEAGWSAGRGELGKGDVFVIDEAGMVSSRQLASFIGAAEKAGAKIVLVGDPEQLQPIQAGAAFRAVAEGVGFAELAQVRRQAEGWQRQASQEFARHRTQDGLAAYADRGAVRFAETRDEAIDAIVRDVGRDMRERPDGSRLVLAHRRVDVRELNAAIREARQVAGELARGEDAGERRFMTNDGERAFVAGDRVIFLENNRELGVKNGMLGVVSEVSEGRLSARLDGAEGPGRGREVGVSLAEYAAIDHGYATTIHKSQGATVDRAYVLASEGMDRHLSYVAMTRHREEARLYAGRDQFADLRALSARLSRSGAKETTLDYAERRGLAAEFGVRSDIEVSREAQGRAPAADGDRAVAVRERGDGRRGDSQAREHDVEGASPSARTRLEDDTAAAVARQQALIHEAKLAFYKSQGAAKAREAFQQAEARRGEEAARLRAEAERQQERQRQEEVDREQAPRQHFRSPGPGG</sequence>
<dbReference type="EMBL" id="VJMF01000045">
    <property type="protein sequence ID" value="TRL32744.1"/>
    <property type="molecule type" value="Genomic_DNA"/>
</dbReference>
<dbReference type="AlphaFoldDB" id="A0A549SSX1"/>
<dbReference type="CDD" id="cd18809">
    <property type="entry name" value="SF1_C_RecD"/>
    <property type="match status" value="1"/>
</dbReference>
<dbReference type="Gene3D" id="2.30.30.940">
    <property type="match status" value="1"/>
</dbReference>
<evidence type="ECO:0000256" key="3">
    <source>
        <dbReference type="ARBA" id="ARBA00022840"/>
    </source>
</evidence>